<dbReference type="EMBL" id="AYSJ01000009">
    <property type="protein sequence ID" value="ETS31833.1"/>
    <property type="molecule type" value="Genomic_DNA"/>
</dbReference>
<name>W3V7N8_9GAMM</name>
<keyword evidence="2" id="KW-0378">Hydrolase</keyword>
<dbReference type="SUPFAM" id="SSF101478">
    <property type="entry name" value="ADP-ribosylglycohydrolase"/>
    <property type="match status" value="1"/>
</dbReference>
<keyword evidence="3" id="KW-1185">Reference proteome</keyword>
<dbReference type="GO" id="GO:0016787">
    <property type="term" value="F:hydrolase activity"/>
    <property type="evidence" value="ECO:0007669"/>
    <property type="project" value="UniProtKB-KW"/>
</dbReference>
<evidence type="ECO:0000313" key="2">
    <source>
        <dbReference type="EMBL" id="ETS31833.1"/>
    </source>
</evidence>
<dbReference type="Proteomes" id="UP000018957">
    <property type="component" value="Unassembled WGS sequence"/>
</dbReference>
<reference evidence="2 3" key="1">
    <citation type="submission" date="2013-11" db="EMBL/GenBank/DDBJ databases">
        <title>Elucidation of the Photorhabdus temperata genome and generation of transposon mutant library to identify motility mutants.</title>
        <authorList>
            <person name="Hurst S.G.IV."/>
            <person name="Micheals B."/>
            <person name="Abebe-Akele F."/>
            <person name="Rowedder H."/>
            <person name="Bullock H."/>
            <person name="Jackobeck R."/>
            <person name="Janicki E."/>
            <person name="Tisa L.S."/>
        </authorList>
    </citation>
    <scope>NUCLEOTIDE SEQUENCE [LARGE SCALE GENOMIC DNA]</scope>
    <source>
        <strain evidence="2 3">NC19</strain>
    </source>
</reference>
<dbReference type="GO" id="GO:0046872">
    <property type="term" value="F:metal ion binding"/>
    <property type="evidence" value="ECO:0007669"/>
    <property type="project" value="UniProtKB-KW"/>
</dbReference>
<proteinExistence type="predicted"/>
<comment type="cofactor">
    <cofactor evidence="1">
        <name>Mg(2+)</name>
        <dbReference type="ChEBI" id="CHEBI:18420"/>
    </cofactor>
    <text evidence="1">Binds 2 magnesium ions per subunit.</text>
</comment>
<evidence type="ECO:0000313" key="3">
    <source>
        <dbReference type="Proteomes" id="UP000018957"/>
    </source>
</evidence>
<comment type="caution">
    <text evidence="2">The sequence shown here is derived from an EMBL/GenBank/DDBJ whole genome shotgun (WGS) entry which is preliminary data.</text>
</comment>
<gene>
    <name evidence="2" type="ORF">PTE_01931</name>
</gene>
<organism evidence="2 3">
    <name type="scientific">Photorhabdus khanii NC19</name>
    <dbReference type="NCBI Taxonomy" id="1004151"/>
    <lineage>
        <taxon>Bacteria</taxon>
        <taxon>Pseudomonadati</taxon>
        <taxon>Pseudomonadota</taxon>
        <taxon>Gammaproteobacteria</taxon>
        <taxon>Enterobacterales</taxon>
        <taxon>Morganellaceae</taxon>
        <taxon>Photorhabdus</taxon>
    </lineage>
</organism>
<dbReference type="RefSeq" id="WP_036845391.1">
    <property type="nucleotide sequence ID" value="NZ_AYSJ01000009.1"/>
</dbReference>
<sequence length="85" mass="9008">MAAFWLDKLKELYDFLGAGMDIMESVSCALVMVDLVDGHSVRCVIFCANLGGDADAIGAMAGAISGKRSLSTVDRMTTVDLLMVC</sequence>
<feature type="binding site" evidence="1">
    <location>
        <position position="55"/>
    </location>
    <ligand>
        <name>Mg(2+)</name>
        <dbReference type="ChEBI" id="CHEBI:18420"/>
        <label>1</label>
    </ligand>
</feature>
<keyword evidence="1" id="KW-0479">Metal-binding</keyword>
<dbReference type="Gene3D" id="1.10.4080.10">
    <property type="entry name" value="ADP-ribosylation/Crystallin J1"/>
    <property type="match status" value="1"/>
</dbReference>
<accession>W3V7N8</accession>
<keyword evidence="1" id="KW-0460">Magnesium</keyword>
<feature type="binding site" evidence="1">
    <location>
        <position position="53"/>
    </location>
    <ligand>
        <name>Mg(2+)</name>
        <dbReference type="ChEBI" id="CHEBI:18420"/>
        <label>1</label>
    </ligand>
</feature>
<dbReference type="PATRIC" id="fig|1004151.3.peg.1975"/>
<dbReference type="AlphaFoldDB" id="W3V7N8"/>
<dbReference type="InterPro" id="IPR036705">
    <property type="entry name" value="Ribosyl_crysJ1_sf"/>
</dbReference>
<protein>
    <submittedName>
        <fullName evidence="2">ADP-ribosylglycohydrolase</fullName>
    </submittedName>
</protein>
<dbReference type="Pfam" id="PF03747">
    <property type="entry name" value="ADP_ribosyl_GH"/>
    <property type="match status" value="1"/>
</dbReference>
<dbReference type="InterPro" id="IPR005502">
    <property type="entry name" value="Ribosyl_crysJ1"/>
</dbReference>
<evidence type="ECO:0000256" key="1">
    <source>
        <dbReference type="PIRSR" id="PIRSR605502-1"/>
    </source>
</evidence>